<protein>
    <submittedName>
        <fullName evidence="1">Uncharacterized protein</fullName>
    </submittedName>
</protein>
<evidence type="ECO:0000313" key="2">
    <source>
        <dbReference type="Proteomes" id="UP000708148"/>
    </source>
</evidence>
<name>A0A8S1JC61_9CHLO</name>
<comment type="caution">
    <text evidence="1">The sequence shown here is derived from an EMBL/GenBank/DDBJ whole genome shotgun (WGS) entry which is preliminary data.</text>
</comment>
<dbReference type="EMBL" id="CAJHUC010001458">
    <property type="protein sequence ID" value="CAD7701212.1"/>
    <property type="molecule type" value="Genomic_DNA"/>
</dbReference>
<proteinExistence type="predicted"/>
<evidence type="ECO:0000313" key="1">
    <source>
        <dbReference type="EMBL" id="CAD7701212.1"/>
    </source>
</evidence>
<accession>A0A8S1JC61</accession>
<organism evidence="1 2">
    <name type="scientific">Ostreobium quekettii</name>
    <dbReference type="NCBI Taxonomy" id="121088"/>
    <lineage>
        <taxon>Eukaryota</taxon>
        <taxon>Viridiplantae</taxon>
        <taxon>Chlorophyta</taxon>
        <taxon>core chlorophytes</taxon>
        <taxon>Ulvophyceae</taxon>
        <taxon>TCBD clade</taxon>
        <taxon>Bryopsidales</taxon>
        <taxon>Ostreobineae</taxon>
        <taxon>Ostreobiaceae</taxon>
        <taxon>Ostreobium</taxon>
    </lineage>
</organism>
<gene>
    <name evidence="1" type="ORF">OSTQU699_LOCUS6571</name>
</gene>
<reference evidence="1" key="1">
    <citation type="submission" date="2020-12" db="EMBL/GenBank/DDBJ databases">
        <authorList>
            <person name="Iha C."/>
        </authorList>
    </citation>
    <scope>NUCLEOTIDE SEQUENCE</scope>
</reference>
<dbReference type="AlphaFoldDB" id="A0A8S1JC61"/>
<sequence length="122" mass="13390">RTRSGVQAGEKARVWELRRDQCEGIHGTVEAMHPQKKMNVGPTSTLENDEVRGGGRLREPVSAVSPLRRGMAGRAGIKSRLFWIAAGREGTGCGPSAFSFPLAFRANPCKDIRNQVMADWEI</sequence>
<keyword evidence="2" id="KW-1185">Reference proteome</keyword>
<dbReference type="Proteomes" id="UP000708148">
    <property type="component" value="Unassembled WGS sequence"/>
</dbReference>
<feature type="non-terminal residue" evidence="1">
    <location>
        <position position="122"/>
    </location>
</feature>